<name>A0A0D2NE55_9CHLO</name>
<dbReference type="AlphaFoldDB" id="A0A0D2NE55"/>
<dbReference type="GeneID" id="25737305"/>
<dbReference type="Proteomes" id="UP000054498">
    <property type="component" value="Unassembled WGS sequence"/>
</dbReference>
<reference evidence="1 2" key="1">
    <citation type="journal article" date="2013" name="BMC Genomics">
        <title>Reconstruction of the lipid metabolism for the microalga Monoraphidium neglectum from its genome sequence reveals characteristics suitable for biofuel production.</title>
        <authorList>
            <person name="Bogen C."/>
            <person name="Al-Dilaimi A."/>
            <person name="Albersmeier A."/>
            <person name="Wichmann J."/>
            <person name="Grundmann M."/>
            <person name="Rupp O."/>
            <person name="Lauersen K.J."/>
            <person name="Blifernez-Klassen O."/>
            <person name="Kalinowski J."/>
            <person name="Goesmann A."/>
            <person name="Mussgnug J.H."/>
            <person name="Kruse O."/>
        </authorList>
    </citation>
    <scope>NUCLEOTIDE SEQUENCE [LARGE SCALE GENOMIC DNA]</scope>
    <source>
        <strain evidence="1 2">SAG 48.87</strain>
    </source>
</reference>
<feature type="non-terminal residue" evidence="1">
    <location>
        <position position="50"/>
    </location>
</feature>
<gene>
    <name evidence="1" type="ORF">MNEG_4428</name>
</gene>
<proteinExistence type="predicted"/>
<sequence>MLRVEPLNIGVSLGPENLGPAPGTAAAAGAVPVGLAPAVTGQPVAHAAEQ</sequence>
<dbReference type="EMBL" id="KK100834">
    <property type="protein sequence ID" value="KIZ03526.1"/>
    <property type="molecule type" value="Genomic_DNA"/>
</dbReference>
<dbReference type="KEGG" id="mng:MNEG_4428"/>
<evidence type="ECO:0000313" key="1">
    <source>
        <dbReference type="EMBL" id="KIZ03526.1"/>
    </source>
</evidence>
<organism evidence="1 2">
    <name type="scientific">Monoraphidium neglectum</name>
    <dbReference type="NCBI Taxonomy" id="145388"/>
    <lineage>
        <taxon>Eukaryota</taxon>
        <taxon>Viridiplantae</taxon>
        <taxon>Chlorophyta</taxon>
        <taxon>core chlorophytes</taxon>
        <taxon>Chlorophyceae</taxon>
        <taxon>CS clade</taxon>
        <taxon>Sphaeropleales</taxon>
        <taxon>Selenastraceae</taxon>
        <taxon>Monoraphidium</taxon>
    </lineage>
</organism>
<dbReference type="RefSeq" id="XP_013902545.1">
    <property type="nucleotide sequence ID" value="XM_014047091.1"/>
</dbReference>
<accession>A0A0D2NE55</accession>
<keyword evidence="2" id="KW-1185">Reference proteome</keyword>
<evidence type="ECO:0000313" key="2">
    <source>
        <dbReference type="Proteomes" id="UP000054498"/>
    </source>
</evidence>
<protein>
    <submittedName>
        <fullName evidence="1">Uncharacterized protein</fullName>
    </submittedName>
</protein>